<evidence type="ECO:0000313" key="3">
    <source>
        <dbReference type="Proteomes" id="UP000034045"/>
    </source>
</evidence>
<dbReference type="PANTHER" id="PTHR10093">
    <property type="entry name" value="IRON-SULFUR CLUSTER ASSEMBLY ENZYME NIFU HOMOLOG"/>
    <property type="match status" value="1"/>
</dbReference>
<dbReference type="AlphaFoldDB" id="A0A0G0A010"/>
<evidence type="ECO:0000259" key="1">
    <source>
        <dbReference type="Pfam" id="PF01592"/>
    </source>
</evidence>
<protein>
    <submittedName>
        <fullName evidence="2">SUF system FeS assembly protein, NifU family</fullName>
    </submittedName>
</protein>
<comment type="caution">
    <text evidence="2">The sequence shown here is derived from an EMBL/GenBank/DDBJ whole genome shotgun (WGS) entry which is preliminary data.</text>
</comment>
<sequence>MNIYQDIILDHYHHPHNKGKINHPNNSVLTNNPLCGDKIEMTVKFEKDKVKEIKFQGEGCVISTASASMLTDYVKNKSKQELKKLDSKFIIKMLGIDLGMNRIKCAVLPLEALHKLLEKF</sequence>
<dbReference type="EMBL" id="LBPD01000031">
    <property type="protein sequence ID" value="KKP49933.1"/>
    <property type="molecule type" value="Genomic_DNA"/>
</dbReference>
<dbReference type="GO" id="GO:0016226">
    <property type="term" value="P:iron-sulfur cluster assembly"/>
    <property type="evidence" value="ECO:0007669"/>
    <property type="project" value="InterPro"/>
</dbReference>
<dbReference type="InterPro" id="IPR002871">
    <property type="entry name" value="NIF_FeS_clus_asmbl_NifU_N"/>
</dbReference>
<dbReference type="Gene3D" id="3.90.1010.10">
    <property type="match status" value="1"/>
</dbReference>
<reference evidence="2 3" key="1">
    <citation type="journal article" date="2015" name="Nature">
        <title>rRNA introns, odd ribosomes, and small enigmatic genomes across a large radiation of phyla.</title>
        <authorList>
            <person name="Brown C.T."/>
            <person name="Hug L.A."/>
            <person name="Thomas B.C."/>
            <person name="Sharon I."/>
            <person name="Castelle C.J."/>
            <person name="Singh A."/>
            <person name="Wilkins M.J."/>
            <person name="Williams K.H."/>
            <person name="Banfield J.F."/>
        </authorList>
    </citation>
    <scope>NUCLEOTIDE SEQUENCE [LARGE SCALE GENOMIC DNA]</scope>
</reference>
<dbReference type="CDD" id="cd06664">
    <property type="entry name" value="IscU_like"/>
    <property type="match status" value="1"/>
</dbReference>
<gene>
    <name evidence="2" type="ORF">UR42_C0031G0008</name>
</gene>
<evidence type="ECO:0000313" key="2">
    <source>
        <dbReference type="EMBL" id="KKP49933.1"/>
    </source>
</evidence>
<feature type="domain" description="NIF system FeS cluster assembly NifU N-terminal" evidence="1">
    <location>
        <begin position="4"/>
        <end position="119"/>
    </location>
</feature>
<proteinExistence type="predicted"/>
<dbReference type="SUPFAM" id="SSF82649">
    <property type="entry name" value="SufE/NifU"/>
    <property type="match status" value="1"/>
</dbReference>
<name>A0A0G0A010_9BACT</name>
<accession>A0A0G0A010</accession>
<dbReference type="Proteomes" id="UP000034045">
    <property type="component" value="Unassembled WGS sequence"/>
</dbReference>
<dbReference type="Pfam" id="PF01592">
    <property type="entry name" value="NifU_N"/>
    <property type="match status" value="1"/>
</dbReference>
<organism evidence="2 3">
    <name type="scientific">Candidatus Roizmanbacteria bacterium GW2011_GWA2_33_33</name>
    <dbReference type="NCBI Taxonomy" id="1618476"/>
    <lineage>
        <taxon>Bacteria</taxon>
        <taxon>Candidatus Roizmaniibacteriota</taxon>
    </lineage>
</organism>
<dbReference type="GO" id="GO:0051536">
    <property type="term" value="F:iron-sulfur cluster binding"/>
    <property type="evidence" value="ECO:0007669"/>
    <property type="project" value="InterPro"/>
</dbReference>
<dbReference type="NCBIfam" id="TIGR01994">
    <property type="entry name" value="SUF_scaf_2"/>
    <property type="match status" value="1"/>
</dbReference>
<dbReference type="GO" id="GO:0005506">
    <property type="term" value="F:iron ion binding"/>
    <property type="evidence" value="ECO:0007669"/>
    <property type="project" value="InterPro"/>
</dbReference>